<reference evidence="1 2" key="1">
    <citation type="submission" date="2016-04" db="EMBL/GenBank/DDBJ databases">
        <title>Draft genome sequence of Aeribacillus pallidus 8m3 from petroleum reservoir.</title>
        <authorList>
            <person name="Poltaraus A.B."/>
            <person name="Nazina T.N."/>
            <person name="Tourova T.P."/>
            <person name="Malakho S.M."/>
            <person name="Korshunova A.V."/>
            <person name="Sokolova D.S."/>
        </authorList>
    </citation>
    <scope>NUCLEOTIDE SEQUENCE [LARGE SCALE GENOMIC DNA]</scope>
    <source>
        <strain evidence="1 2">8m3</strain>
    </source>
</reference>
<accession>A0A164ACG0</accession>
<dbReference type="PANTHER" id="PTHR39180">
    <property type="match status" value="1"/>
</dbReference>
<dbReference type="Pfam" id="PF07849">
    <property type="entry name" value="DUF1641"/>
    <property type="match status" value="1"/>
</dbReference>
<dbReference type="RefSeq" id="WP_063387608.1">
    <property type="nucleotide sequence ID" value="NZ_LVHY01000082.1"/>
</dbReference>
<sequence>MGEAGKGAVMETSIDHLLVEKLSDPRTMEQLIHLLDKLENVTFLLDMLENFLQRGPEFADSINELVVLLRQSISRPEYVTRFENALTALHKMQEFLDSPQVQELIKSDVLDVRSVQVIGKVSRSLYQASKEAAETGTKRVGIIGLMRTLSDPEVQPALNFVLNFARNLSKEISDA</sequence>
<dbReference type="AlphaFoldDB" id="A0A164ACG0"/>
<dbReference type="InterPro" id="IPR012440">
    <property type="entry name" value="DUF1641"/>
</dbReference>
<gene>
    <name evidence="1" type="ORF">AZI98_07215</name>
</gene>
<name>A0A164ACG0_9BACI</name>
<dbReference type="STRING" id="33936.AZI98_07215"/>
<evidence type="ECO:0000313" key="2">
    <source>
        <dbReference type="Proteomes" id="UP000076476"/>
    </source>
</evidence>
<dbReference type="EMBL" id="LWBR01000016">
    <property type="protein sequence ID" value="KZN96688.1"/>
    <property type="molecule type" value="Genomic_DNA"/>
</dbReference>
<proteinExistence type="predicted"/>
<comment type="caution">
    <text evidence="1">The sequence shown here is derived from an EMBL/GenBank/DDBJ whole genome shotgun (WGS) entry which is preliminary data.</text>
</comment>
<protein>
    <submittedName>
        <fullName evidence="1">Uncharacterized protein</fullName>
    </submittedName>
</protein>
<dbReference type="OrthoDB" id="2381949at2"/>
<evidence type="ECO:0000313" key="1">
    <source>
        <dbReference type="EMBL" id="KZN96688.1"/>
    </source>
</evidence>
<accession>A0A165Y3E3</accession>
<dbReference type="Proteomes" id="UP000076476">
    <property type="component" value="Unassembled WGS sequence"/>
</dbReference>
<keyword evidence="2" id="KW-1185">Reference proteome</keyword>
<dbReference type="PANTHER" id="PTHR39180:SF2">
    <property type="entry name" value="DUF1641 DOMAIN-CONTAINING PROTEIN"/>
    <property type="match status" value="1"/>
</dbReference>
<organism evidence="1 2">
    <name type="scientific">Aeribacillus pallidus</name>
    <dbReference type="NCBI Taxonomy" id="33936"/>
    <lineage>
        <taxon>Bacteria</taxon>
        <taxon>Bacillati</taxon>
        <taxon>Bacillota</taxon>
        <taxon>Bacilli</taxon>
        <taxon>Bacillales</taxon>
        <taxon>Bacillaceae</taxon>
        <taxon>Aeribacillus</taxon>
    </lineage>
</organism>